<dbReference type="InterPro" id="IPR006629">
    <property type="entry name" value="LITAF"/>
</dbReference>
<dbReference type="Ensembl" id="ENSMMDT00005033075.1">
    <property type="protein sequence ID" value="ENSMMDP00005032350.1"/>
    <property type="gene ID" value="ENSMMDG00005015185.1"/>
</dbReference>
<dbReference type="GO" id="GO:0008270">
    <property type="term" value="F:zinc ion binding"/>
    <property type="evidence" value="ECO:0007669"/>
    <property type="project" value="TreeGrafter"/>
</dbReference>
<evidence type="ECO:0000259" key="9">
    <source>
        <dbReference type="PROSITE" id="PS51837"/>
    </source>
</evidence>
<dbReference type="GeneID" id="115368365"/>
<keyword evidence="8" id="KW-0812">Transmembrane</keyword>
<dbReference type="Proteomes" id="UP000472263">
    <property type="component" value="Chromosome 1"/>
</dbReference>
<evidence type="ECO:0000256" key="7">
    <source>
        <dbReference type="ARBA" id="ARBA00023136"/>
    </source>
</evidence>
<keyword evidence="6" id="KW-0862">Zinc</keyword>
<keyword evidence="8" id="KW-1133">Transmembrane helix</keyword>
<evidence type="ECO:0000256" key="5">
    <source>
        <dbReference type="ARBA" id="ARBA00022723"/>
    </source>
</evidence>
<dbReference type="FunCoup" id="A0A667YPJ8">
    <property type="interactions" value="62"/>
</dbReference>
<keyword evidence="11" id="KW-1185">Reference proteome</keyword>
<proteinExistence type="inferred from homology"/>
<dbReference type="AlphaFoldDB" id="A0A667YPJ8"/>
<dbReference type="InParanoid" id="A0A667YPJ8"/>
<evidence type="ECO:0000313" key="10">
    <source>
        <dbReference type="Ensembl" id="ENSMMDP00005032350.1"/>
    </source>
</evidence>
<reference evidence="10" key="2">
    <citation type="submission" date="2025-08" db="UniProtKB">
        <authorList>
            <consortium name="Ensembl"/>
        </authorList>
    </citation>
    <scope>IDENTIFICATION</scope>
</reference>
<evidence type="ECO:0000256" key="2">
    <source>
        <dbReference type="ARBA" id="ARBA00004414"/>
    </source>
</evidence>
<reference evidence="10" key="1">
    <citation type="submission" date="2019-06" db="EMBL/GenBank/DDBJ databases">
        <authorList>
            <consortium name="Wellcome Sanger Institute Data Sharing"/>
        </authorList>
    </citation>
    <scope>NUCLEOTIDE SEQUENCE [LARGE SCALE GENOMIC DNA]</scope>
</reference>
<dbReference type="PROSITE" id="PS51837">
    <property type="entry name" value="LITAF"/>
    <property type="match status" value="1"/>
</dbReference>
<dbReference type="GO" id="GO:0098574">
    <property type="term" value="C:cytoplasmic side of lysosomal membrane"/>
    <property type="evidence" value="ECO:0007669"/>
    <property type="project" value="TreeGrafter"/>
</dbReference>
<evidence type="ECO:0000256" key="6">
    <source>
        <dbReference type="ARBA" id="ARBA00022833"/>
    </source>
</evidence>
<evidence type="ECO:0000313" key="11">
    <source>
        <dbReference type="Proteomes" id="UP000472263"/>
    </source>
</evidence>
<name>A0A667YPJ8_9TELE</name>
<feature type="transmembrane region" description="Helical" evidence="8">
    <location>
        <begin position="92"/>
        <end position="116"/>
    </location>
</feature>
<evidence type="ECO:0000256" key="4">
    <source>
        <dbReference type="ARBA" id="ARBA00005975"/>
    </source>
</evidence>
<reference evidence="10" key="3">
    <citation type="submission" date="2025-09" db="UniProtKB">
        <authorList>
            <consortium name="Ensembl"/>
        </authorList>
    </citation>
    <scope>IDENTIFICATION</scope>
</reference>
<organism evidence="10 11">
    <name type="scientific">Myripristis murdjan</name>
    <name type="common">pinecone soldierfish</name>
    <dbReference type="NCBI Taxonomy" id="586833"/>
    <lineage>
        <taxon>Eukaryota</taxon>
        <taxon>Metazoa</taxon>
        <taxon>Chordata</taxon>
        <taxon>Craniata</taxon>
        <taxon>Vertebrata</taxon>
        <taxon>Euteleostomi</taxon>
        <taxon>Actinopterygii</taxon>
        <taxon>Neopterygii</taxon>
        <taxon>Teleostei</taxon>
        <taxon>Neoteleostei</taxon>
        <taxon>Acanthomorphata</taxon>
        <taxon>Holocentriformes</taxon>
        <taxon>Holocentridae</taxon>
        <taxon>Myripristis</taxon>
    </lineage>
</organism>
<dbReference type="PANTHER" id="PTHR23292:SF45">
    <property type="entry name" value="LIPOPOLYSACCHARIDE-INDUCED TUMOR NECROSIS FACTOR-ALPHA FACTOR HOMOLOG"/>
    <property type="match status" value="1"/>
</dbReference>
<dbReference type="SMART" id="SM00714">
    <property type="entry name" value="LITAF"/>
    <property type="match status" value="1"/>
</dbReference>
<comment type="similarity">
    <text evidence="4">Belongs to the CDIP1/LITAF family.</text>
</comment>
<dbReference type="GO" id="GO:0005634">
    <property type="term" value="C:nucleus"/>
    <property type="evidence" value="ECO:0007669"/>
    <property type="project" value="TreeGrafter"/>
</dbReference>
<evidence type="ECO:0000256" key="1">
    <source>
        <dbReference type="ARBA" id="ARBA00004125"/>
    </source>
</evidence>
<feature type="domain" description="LITAF" evidence="9">
    <location>
        <begin position="55"/>
        <end position="138"/>
    </location>
</feature>
<protein>
    <submittedName>
        <fullName evidence="10">Si:ch211-202h22.9</fullName>
    </submittedName>
</protein>
<dbReference type="OrthoDB" id="4713066at2759"/>
<sequence length="139" mass="15456">MEKGQHPPADLTAPPYPGPPVNYGAAAYPPQPVVQQPNLQPAVQYVAQQPQIVQPVTQVVMVQQRPTDTSGQMMCPHCKNTVVTDTEYKNGLLTWLICGVLGIFLIWPCCLIPFCVTSCKDVEHRCPNCNNVIHIYKRM</sequence>
<comment type="subcellular location">
    <subcellularLocation>
        <location evidence="1">Endosome membrane</location>
        <topology evidence="1">Peripheral membrane protein</topology>
        <orientation evidence="1">Cytoplasmic side</orientation>
    </subcellularLocation>
    <subcellularLocation>
        <location evidence="2">Late endosome membrane</location>
    </subcellularLocation>
    <subcellularLocation>
        <location evidence="3">Lysosome membrane</location>
        <topology evidence="3">Peripheral membrane protein</topology>
        <orientation evidence="3">Cytoplasmic side</orientation>
    </subcellularLocation>
</comment>
<accession>A0A667YPJ8</accession>
<dbReference type="RefSeq" id="XP_029920304.1">
    <property type="nucleotide sequence ID" value="XM_030064444.1"/>
</dbReference>
<dbReference type="InterPro" id="IPR037519">
    <property type="entry name" value="LITAF_fam"/>
</dbReference>
<keyword evidence="5" id="KW-0479">Metal-binding</keyword>
<gene>
    <name evidence="10" type="primary">LOC115368365</name>
</gene>
<evidence type="ECO:0000256" key="8">
    <source>
        <dbReference type="SAM" id="Phobius"/>
    </source>
</evidence>
<keyword evidence="7 8" id="KW-0472">Membrane</keyword>
<evidence type="ECO:0000256" key="3">
    <source>
        <dbReference type="ARBA" id="ARBA00004630"/>
    </source>
</evidence>
<dbReference type="GO" id="GO:0098560">
    <property type="term" value="C:cytoplasmic side of late endosome membrane"/>
    <property type="evidence" value="ECO:0007669"/>
    <property type="project" value="TreeGrafter"/>
</dbReference>
<dbReference type="GeneTree" id="ENSGT00940000167543"/>
<dbReference type="PANTHER" id="PTHR23292">
    <property type="entry name" value="LIPOPOLYSACCHARIDE-INDUCED TUMOR NECROSIS FACTOR-ALPHA FACTOR"/>
    <property type="match status" value="1"/>
</dbReference>
<dbReference type="Pfam" id="PF10601">
    <property type="entry name" value="zf-LITAF-like"/>
    <property type="match status" value="1"/>
</dbReference>